<dbReference type="Proteomes" id="UP001225646">
    <property type="component" value="Unassembled WGS sequence"/>
</dbReference>
<proteinExistence type="predicted"/>
<dbReference type="SUPFAM" id="SSF116922">
    <property type="entry name" value="YugE-like"/>
    <property type="match status" value="1"/>
</dbReference>
<dbReference type="InterPro" id="IPR023162">
    <property type="entry name" value="Apc36109-like_dom_sf"/>
</dbReference>
<dbReference type="Gene3D" id="1.10.340.20">
    <property type="entry name" value="Apc36109-like domain"/>
    <property type="match status" value="1"/>
</dbReference>
<keyword evidence="2" id="KW-1185">Reference proteome</keyword>
<evidence type="ECO:0000313" key="2">
    <source>
        <dbReference type="Proteomes" id="UP001225646"/>
    </source>
</evidence>
<gene>
    <name evidence="1" type="ORF">J2S06_003022</name>
</gene>
<reference evidence="1 2" key="1">
    <citation type="submission" date="2023-07" db="EMBL/GenBank/DDBJ databases">
        <title>Genomic Encyclopedia of Type Strains, Phase IV (KMG-IV): sequencing the most valuable type-strain genomes for metagenomic binning, comparative biology and taxonomic classification.</title>
        <authorList>
            <person name="Goeker M."/>
        </authorList>
    </citation>
    <scope>NUCLEOTIDE SEQUENCE [LARGE SCALE GENOMIC DNA]</scope>
    <source>
        <strain evidence="1 2">DSM 19092</strain>
    </source>
</reference>
<accession>A0ABT9VSQ3</accession>
<organism evidence="1 2">
    <name type="scientific">Aeribacillus alveayuensis</name>
    <dbReference type="NCBI Taxonomy" id="279215"/>
    <lineage>
        <taxon>Bacteria</taxon>
        <taxon>Bacillati</taxon>
        <taxon>Bacillota</taxon>
        <taxon>Bacilli</taxon>
        <taxon>Bacillales</taxon>
        <taxon>Bacillaceae</taxon>
        <taxon>Aeribacillus</taxon>
    </lineage>
</organism>
<dbReference type="InterPro" id="IPR015053">
    <property type="entry name" value="DUF1871"/>
</dbReference>
<evidence type="ECO:0008006" key="3">
    <source>
        <dbReference type="Google" id="ProtNLM"/>
    </source>
</evidence>
<evidence type="ECO:0000313" key="1">
    <source>
        <dbReference type="EMBL" id="MDQ0163894.1"/>
    </source>
</evidence>
<sequence>MEMRKANEEMIALLCQWDPLGYGEDAYETEIVDVIEAVHRLNHALKLAKKIQSIYEFSFEEIIPLSECEKIAKKLLRIKHHISCDLF</sequence>
<dbReference type="EMBL" id="JAUSTR010000029">
    <property type="protein sequence ID" value="MDQ0163894.1"/>
    <property type="molecule type" value="Genomic_DNA"/>
</dbReference>
<comment type="caution">
    <text evidence="1">The sequence shown here is derived from an EMBL/GenBank/DDBJ whole genome shotgun (WGS) entry which is preliminary data.</text>
</comment>
<protein>
    <recommendedName>
        <fullName evidence="3">DUF1871 family protein</fullName>
    </recommendedName>
</protein>
<dbReference type="Pfam" id="PF08958">
    <property type="entry name" value="DUF1871"/>
    <property type="match status" value="1"/>
</dbReference>
<name>A0ABT9VSQ3_9BACI</name>